<comment type="caution">
    <text evidence="3">The sequence shown here is derived from an EMBL/GenBank/DDBJ whole genome shotgun (WGS) entry which is preliminary data.</text>
</comment>
<dbReference type="EMBL" id="JAINDJ010000003">
    <property type="protein sequence ID" value="KAG9452763.1"/>
    <property type="molecule type" value="Genomic_DNA"/>
</dbReference>
<evidence type="ECO:0000313" key="4">
    <source>
        <dbReference type="Proteomes" id="UP000825729"/>
    </source>
</evidence>
<proteinExistence type="predicted"/>
<dbReference type="PROSITE" id="PS50181">
    <property type="entry name" value="FBOX"/>
    <property type="match status" value="1"/>
</dbReference>
<reference evidence="3 4" key="1">
    <citation type="submission" date="2021-07" db="EMBL/GenBank/DDBJ databases">
        <title>The Aristolochia fimbriata genome: insights into angiosperm evolution, floral development and chemical biosynthesis.</title>
        <authorList>
            <person name="Jiao Y."/>
        </authorList>
    </citation>
    <scope>NUCLEOTIDE SEQUENCE [LARGE SCALE GENOMIC DNA]</scope>
    <source>
        <strain evidence="3">IBCAS-2021</strain>
        <tissue evidence="3">Leaf</tissue>
    </source>
</reference>
<dbReference type="InterPro" id="IPR036047">
    <property type="entry name" value="F-box-like_dom_sf"/>
</dbReference>
<dbReference type="InterPro" id="IPR001810">
    <property type="entry name" value="F-box_dom"/>
</dbReference>
<evidence type="ECO:0000313" key="3">
    <source>
        <dbReference type="EMBL" id="KAG9452763.1"/>
    </source>
</evidence>
<protein>
    <recommendedName>
        <fullName evidence="2">F-box domain-containing protein</fullName>
    </recommendedName>
</protein>
<feature type="region of interest" description="Disordered" evidence="1">
    <location>
        <begin position="51"/>
        <end position="70"/>
    </location>
</feature>
<keyword evidence="4" id="KW-1185">Reference proteome</keyword>
<gene>
    <name evidence="3" type="ORF">H6P81_005667</name>
</gene>
<dbReference type="InterPro" id="IPR045286">
    <property type="entry name" value="FBS1-like"/>
</dbReference>
<sequence length="192" mass="21378">MALGKNCHSGFKCDNSDNISHRQLGACTCTRAIGRKRVIVSSYLEVSPLSSPLKTQKTERRGMQSSPKSRLEALPQDLLVRVLCGVDHDDLKQLFQVSKTVKEAALIAKQWHFAFSTPTKVPGVKTFLDSEDGDRFDNLEAPDAPRQHRISRFQLNRKKLADISVALFQSSSASEPWPRTNAILSSETDIVL</sequence>
<organism evidence="3 4">
    <name type="scientific">Aristolochia fimbriata</name>
    <name type="common">White veined hardy Dutchman's pipe vine</name>
    <dbReference type="NCBI Taxonomy" id="158543"/>
    <lineage>
        <taxon>Eukaryota</taxon>
        <taxon>Viridiplantae</taxon>
        <taxon>Streptophyta</taxon>
        <taxon>Embryophyta</taxon>
        <taxon>Tracheophyta</taxon>
        <taxon>Spermatophyta</taxon>
        <taxon>Magnoliopsida</taxon>
        <taxon>Magnoliidae</taxon>
        <taxon>Piperales</taxon>
        <taxon>Aristolochiaceae</taxon>
        <taxon>Aristolochia</taxon>
    </lineage>
</organism>
<dbReference type="PANTHER" id="PTHR34049">
    <property type="entry name" value="F-BOX PROTEIN SKIP27"/>
    <property type="match status" value="1"/>
</dbReference>
<evidence type="ECO:0000259" key="2">
    <source>
        <dbReference type="PROSITE" id="PS50181"/>
    </source>
</evidence>
<dbReference type="SUPFAM" id="SSF81383">
    <property type="entry name" value="F-box domain"/>
    <property type="match status" value="1"/>
</dbReference>
<evidence type="ECO:0000256" key="1">
    <source>
        <dbReference type="SAM" id="MobiDB-lite"/>
    </source>
</evidence>
<feature type="domain" description="F-box" evidence="2">
    <location>
        <begin position="68"/>
        <end position="118"/>
    </location>
</feature>
<accession>A0AAV7EZM4</accession>
<name>A0AAV7EZM4_ARIFI</name>
<dbReference type="PANTHER" id="PTHR34049:SF1">
    <property type="entry name" value="F-BOX PROTEIN SKIP27"/>
    <property type="match status" value="1"/>
</dbReference>
<dbReference type="AlphaFoldDB" id="A0AAV7EZM4"/>
<dbReference type="Proteomes" id="UP000825729">
    <property type="component" value="Unassembled WGS sequence"/>
</dbReference>